<keyword evidence="4 9" id="KW-0812">Transmembrane</keyword>
<keyword evidence="3 9" id="KW-0633">Potassium transport</keyword>
<dbReference type="PANTHER" id="PTHR30607:SF2">
    <property type="entry name" value="POTASSIUM-TRANSPORTING ATPASE POTASSIUM-BINDING SUBUNIT"/>
    <property type="match status" value="1"/>
</dbReference>
<gene>
    <name evidence="9 10" type="primary">kdpA</name>
    <name evidence="10" type="ORF">JIP62_07705</name>
</gene>
<feature type="transmembrane region" description="Helical" evidence="9">
    <location>
        <begin position="7"/>
        <end position="27"/>
    </location>
</feature>
<keyword evidence="6 9" id="KW-1133">Transmembrane helix</keyword>
<feature type="transmembrane region" description="Helical" evidence="9">
    <location>
        <begin position="491"/>
        <end position="511"/>
    </location>
</feature>
<feature type="transmembrane region" description="Helical" evidence="9">
    <location>
        <begin position="97"/>
        <end position="119"/>
    </location>
</feature>
<dbReference type="NCBIfam" id="TIGR00680">
    <property type="entry name" value="kdpA"/>
    <property type="match status" value="1"/>
</dbReference>
<dbReference type="HAMAP" id="MF_00275">
    <property type="entry name" value="KdpA"/>
    <property type="match status" value="1"/>
</dbReference>
<comment type="subunit">
    <text evidence="9">The system is composed of three essential subunits: KdpA, KdpB and KdpC.</text>
</comment>
<comment type="subcellular location">
    <subcellularLocation>
        <location evidence="9">Cell membrane</location>
        <topology evidence="9">Multi-pass membrane protein</topology>
    </subcellularLocation>
</comment>
<name>A0ABX7BIC1_9CAUL</name>
<dbReference type="RefSeq" id="WP_201101450.1">
    <property type="nucleotide sequence ID" value="NZ_CP067977.1"/>
</dbReference>
<protein>
    <recommendedName>
        <fullName evidence="9">Potassium-transporting ATPase potassium-binding subunit</fullName>
    </recommendedName>
    <alternativeName>
        <fullName evidence="9">ATP phosphohydrolase [potassium-transporting] A chain</fullName>
    </alternativeName>
    <alternativeName>
        <fullName evidence="9">Potassium-binding and translocating subunit A</fullName>
    </alternativeName>
    <alternativeName>
        <fullName evidence="9">Potassium-translocating ATPase A chain</fullName>
    </alternativeName>
</protein>
<feature type="transmembrane region" description="Helical" evidence="9">
    <location>
        <begin position="179"/>
        <end position="198"/>
    </location>
</feature>
<evidence type="ECO:0000256" key="6">
    <source>
        <dbReference type="ARBA" id="ARBA00022989"/>
    </source>
</evidence>
<dbReference type="InterPro" id="IPR004623">
    <property type="entry name" value="KdpA"/>
</dbReference>
<proteinExistence type="inferred from homology"/>
<comment type="similarity">
    <text evidence="9">Belongs to the KdpA family.</text>
</comment>
<dbReference type="PANTHER" id="PTHR30607">
    <property type="entry name" value="POTASSIUM-TRANSPORTING ATPASE A CHAIN"/>
    <property type="match status" value="1"/>
</dbReference>
<evidence type="ECO:0000256" key="5">
    <source>
        <dbReference type="ARBA" id="ARBA00022958"/>
    </source>
</evidence>
<dbReference type="PIRSF" id="PIRSF001294">
    <property type="entry name" value="K_ATPaseA"/>
    <property type="match status" value="1"/>
</dbReference>
<keyword evidence="1 9" id="KW-0813">Transport</keyword>
<feature type="transmembrane region" description="Helical" evidence="9">
    <location>
        <begin position="531"/>
        <end position="553"/>
    </location>
</feature>
<feature type="transmembrane region" description="Helical" evidence="9">
    <location>
        <begin position="139"/>
        <end position="159"/>
    </location>
</feature>
<dbReference type="Pfam" id="PF03814">
    <property type="entry name" value="KdpA"/>
    <property type="match status" value="1"/>
</dbReference>
<evidence type="ECO:0000256" key="4">
    <source>
        <dbReference type="ARBA" id="ARBA00022692"/>
    </source>
</evidence>
<feature type="transmembrane region" description="Helical" evidence="9">
    <location>
        <begin position="254"/>
        <end position="274"/>
    </location>
</feature>
<evidence type="ECO:0000256" key="1">
    <source>
        <dbReference type="ARBA" id="ARBA00022448"/>
    </source>
</evidence>
<evidence type="ECO:0000313" key="10">
    <source>
        <dbReference type="EMBL" id="QQQ17254.1"/>
    </source>
</evidence>
<evidence type="ECO:0000256" key="8">
    <source>
        <dbReference type="ARBA" id="ARBA00023136"/>
    </source>
</evidence>
<keyword evidence="2 9" id="KW-1003">Cell membrane</keyword>
<feature type="transmembrane region" description="Helical" evidence="9">
    <location>
        <begin position="420"/>
        <end position="441"/>
    </location>
</feature>
<sequence length="569" mass="58798">MNIQGWAEIALTIGLAALIGWPIGLYMSRVWNGERTWLDPVMKPIEGLFYRAAGVNPAHDQGWLGYAGALLAFNAAGFFLLYALLRFQNVLPINPQGFAGLSPDLAFNVAVSFVTNTNWQSYGGETTMSHFSQMAGLTAQNFLSAATGAAIAAALARAFVANRGEGVGNFWADMTRTTLWVLLPLSVVLAIVLGGLGVTQTLDASATATGLEGGSQTLSLAPTASQLAIKQLGINGGGIFNVNSAHPFENPTPLTNLITAISINVLGWAAFFAFGRCVLAKKDVRALAVAALVLLSLSGAAMYAIETQPAPALVAAGIDASANMEGKEVRFGVPASVAWATMTTGASNGSVNSMHASYMPLGGGLQMFLMQLGEILPGGVGSGIAVMVVMALLSVFIAGLMVGRTPEYLGKKVEAREVQYAMVAVLVLPLAILGFSAVAAVLPTALEGLLNDGPHGLSEILYGYTSAAANNGSAFAGLTANSPWWNTTQGLGMLMGRFVPAIAVLAIAGSLVVKPKLAPSTGTLPTHGPLFIGLMVGVILILGGLQFFPALALGPLVEHFQMLAVVAGL</sequence>
<dbReference type="EMBL" id="CP067977">
    <property type="protein sequence ID" value="QQQ17254.1"/>
    <property type="molecule type" value="Genomic_DNA"/>
</dbReference>
<comment type="function">
    <text evidence="9">Part of the high-affinity ATP-driven potassium transport (or Kdp) system, which catalyzes the hydrolysis of ATP coupled with the electrogenic transport of potassium into the cytoplasm. This subunit binds the extracellular potassium ions and delivers the ions to the membrane domain of KdpB through an intramembrane tunnel.</text>
</comment>
<keyword evidence="5 9" id="KW-0630">Potassium</keyword>
<feature type="transmembrane region" description="Helical" evidence="9">
    <location>
        <begin position="286"/>
        <end position="305"/>
    </location>
</feature>
<accession>A0ABX7BIC1</accession>
<feature type="transmembrane region" description="Helical" evidence="9">
    <location>
        <begin position="63"/>
        <end position="85"/>
    </location>
</feature>
<feature type="transmembrane region" description="Helical" evidence="9">
    <location>
        <begin position="375"/>
        <end position="400"/>
    </location>
</feature>
<evidence type="ECO:0000256" key="3">
    <source>
        <dbReference type="ARBA" id="ARBA00022538"/>
    </source>
</evidence>
<reference evidence="10 11" key="1">
    <citation type="submission" date="2021-01" db="EMBL/GenBank/DDBJ databases">
        <title>Brevundimonas vitis sp. nov., an bacterium isolated from grape (Vitis vinifera).</title>
        <authorList>
            <person name="Jiang L."/>
            <person name="Lee J."/>
        </authorList>
    </citation>
    <scope>NUCLEOTIDE SEQUENCE [LARGE SCALE GENOMIC DNA]</scope>
    <source>
        <strain evidence="10 11">GRTSA-9</strain>
    </source>
</reference>
<keyword evidence="11" id="KW-1185">Reference proteome</keyword>
<evidence type="ECO:0000256" key="9">
    <source>
        <dbReference type="HAMAP-Rule" id="MF_00275"/>
    </source>
</evidence>
<organism evidence="10 11">
    <name type="scientific">Brevundimonas vitisensis</name>
    <dbReference type="NCBI Taxonomy" id="2800818"/>
    <lineage>
        <taxon>Bacteria</taxon>
        <taxon>Pseudomonadati</taxon>
        <taxon>Pseudomonadota</taxon>
        <taxon>Alphaproteobacteria</taxon>
        <taxon>Caulobacterales</taxon>
        <taxon>Caulobacteraceae</taxon>
        <taxon>Brevundimonas</taxon>
    </lineage>
</organism>
<dbReference type="Proteomes" id="UP000595448">
    <property type="component" value="Chromosome"/>
</dbReference>
<keyword evidence="7 9" id="KW-0406">Ion transport</keyword>
<evidence type="ECO:0000313" key="11">
    <source>
        <dbReference type="Proteomes" id="UP000595448"/>
    </source>
</evidence>
<evidence type="ECO:0000256" key="2">
    <source>
        <dbReference type="ARBA" id="ARBA00022475"/>
    </source>
</evidence>
<keyword evidence="8 9" id="KW-0472">Membrane</keyword>
<evidence type="ECO:0000256" key="7">
    <source>
        <dbReference type="ARBA" id="ARBA00023065"/>
    </source>
</evidence>